<keyword evidence="3" id="KW-1185">Reference proteome</keyword>
<comment type="caution">
    <text evidence="2">The sequence shown here is derived from an EMBL/GenBank/DDBJ whole genome shotgun (WGS) entry which is preliminary data.</text>
</comment>
<evidence type="ECO:0000313" key="3">
    <source>
        <dbReference type="Proteomes" id="UP000324748"/>
    </source>
</evidence>
<gene>
    <name evidence="2" type="ORF">PGT21_035681</name>
</gene>
<name>A0A5B0MR86_PUCGR</name>
<dbReference type="EMBL" id="VSWC01000144">
    <property type="protein sequence ID" value="KAA1078496.1"/>
    <property type="molecule type" value="Genomic_DNA"/>
</dbReference>
<evidence type="ECO:0000313" key="2">
    <source>
        <dbReference type="EMBL" id="KAA1078496.1"/>
    </source>
</evidence>
<evidence type="ECO:0000256" key="1">
    <source>
        <dbReference type="SAM" id="MobiDB-lite"/>
    </source>
</evidence>
<accession>A0A5B0MR86</accession>
<organism evidence="2 3">
    <name type="scientific">Puccinia graminis f. sp. tritici</name>
    <dbReference type="NCBI Taxonomy" id="56615"/>
    <lineage>
        <taxon>Eukaryota</taxon>
        <taxon>Fungi</taxon>
        <taxon>Dikarya</taxon>
        <taxon>Basidiomycota</taxon>
        <taxon>Pucciniomycotina</taxon>
        <taxon>Pucciniomycetes</taxon>
        <taxon>Pucciniales</taxon>
        <taxon>Pucciniaceae</taxon>
        <taxon>Puccinia</taxon>
    </lineage>
</organism>
<dbReference type="AlphaFoldDB" id="A0A5B0MR86"/>
<proteinExistence type="predicted"/>
<feature type="region of interest" description="Disordered" evidence="1">
    <location>
        <begin position="69"/>
        <end position="99"/>
    </location>
</feature>
<sequence>MNELDGVQASSVQEQTTKVIQLKQQAGNEVSLLQSGTDGSVAVAVEQRHLSIYNHSGSVAEAVKQRPQLISEDQTSSATAAKLAPQSISNDRRGLSGGSRIIASIDQRGSNGARWW</sequence>
<reference evidence="2 3" key="1">
    <citation type="submission" date="2019-05" db="EMBL/GenBank/DDBJ databases">
        <title>Emergence of the Ug99 lineage of the wheat stem rust pathogen through somatic hybridization.</title>
        <authorList>
            <person name="Li F."/>
            <person name="Upadhyaya N.M."/>
            <person name="Sperschneider J."/>
            <person name="Matny O."/>
            <person name="Nguyen-Phuc H."/>
            <person name="Mago R."/>
            <person name="Raley C."/>
            <person name="Miller M.E."/>
            <person name="Silverstein K.A.T."/>
            <person name="Henningsen E."/>
            <person name="Hirsch C.D."/>
            <person name="Visser B."/>
            <person name="Pretorius Z.A."/>
            <person name="Steffenson B.J."/>
            <person name="Schwessinger B."/>
            <person name="Dodds P.N."/>
            <person name="Figueroa M."/>
        </authorList>
    </citation>
    <scope>NUCLEOTIDE SEQUENCE [LARGE SCALE GENOMIC DNA]</scope>
    <source>
        <strain evidence="2">21-0</strain>
    </source>
</reference>
<dbReference type="Proteomes" id="UP000324748">
    <property type="component" value="Unassembled WGS sequence"/>
</dbReference>
<protein>
    <submittedName>
        <fullName evidence="2">Uncharacterized protein</fullName>
    </submittedName>
</protein>